<dbReference type="eggNOG" id="ENOG5033RKN">
    <property type="taxonomic scope" value="Bacteria"/>
</dbReference>
<sequence length="313" mass="33664">MMATAPQPSECVIALPGGWVKARKFEDALRRSGDALGGPFTSVLIQVPADCKLMVDVIIRLLSFCNQAAAMTKRIRLQFAEGSESLRGYLSRIGFFDHLLPTVEVHPARPLFSGADLHRGGNSGLVEIARFSGTKAADHDLVDNLAATAHRSCVARTDAAALKNAVFTIFAELIGNVSEHSQSSLDAFAVLQTYAGGNQVRMAVSDSGTGILQTLRPALQAKGDAAAVLSDVHLLVEMFRKGVSRLDDDSRGNGLAACASHAVRFQAELDVRLLNQRVLLIPSNNVFQPNMAYSQEELPLLWGTHISFSLKIA</sequence>
<dbReference type="Proteomes" id="UP000024284">
    <property type="component" value="Unassembled WGS sequence"/>
</dbReference>
<evidence type="ECO:0000313" key="1">
    <source>
        <dbReference type="EMBL" id="KFG90839.1"/>
    </source>
</evidence>
<dbReference type="Gene3D" id="3.30.565.10">
    <property type="entry name" value="Histidine kinase-like ATPase, C-terminal domain"/>
    <property type="match status" value="1"/>
</dbReference>
<protein>
    <submittedName>
        <fullName evidence="1">Uncharacterized protein</fullName>
    </submittedName>
</protein>
<proteinExistence type="predicted"/>
<accession>A0A086PBS1</accession>
<organism evidence="1 2">
    <name type="scientific">Sphingobium herbicidovorans (strain ATCC 700291 / DSM 11019 / CCUG 56400 / KCTC 2939 / LMG 18315 / NBRC 16415 / MH)</name>
    <name type="common">Sphingomonas herbicidovorans</name>
    <dbReference type="NCBI Taxonomy" id="1219045"/>
    <lineage>
        <taxon>Bacteria</taxon>
        <taxon>Pseudomonadati</taxon>
        <taxon>Pseudomonadota</taxon>
        <taxon>Alphaproteobacteria</taxon>
        <taxon>Sphingomonadales</taxon>
        <taxon>Sphingomonadaceae</taxon>
        <taxon>Sphingobium</taxon>
    </lineage>
</organism>
<name>A0A086PBS1_SPHHM</name>
<comment type="caution">
    <text evidence="1">The sequence shown here is derived from an EMBL/GenBank/DDBJ whole genome shotgun (WGS) entry which is preliminary data.</text>
</comment>
<keyword evidence="2" id="KW-1185">Reference proteome</keyword>
<evidence type="ECO:0000313" key="2">
    <source>
        <dbReference type="Proteomes" id="UP000024284"/>
    </source>
</evidence>
<dbReference type="SUPFAM" id="SSF55874">
    <property type="entry name" value="ATPase domain of HSP90 chaperone/DNA topoisomerase II/histidine kinase"/>
    <property type="match status" value="1"/>
</dbReference>
<dbReference type="InterPro" id="IPR036890">
    <property type="entry name" value="HATPase_C_sf"/>
</dbReference>
<dbReference type="AlphaFoldDB" id="A0A086PBS1"/>
<reference evidence="1" key="1">
    <citation type="submission" date="2014-08" db="EMBL/GenBank/DDBJ databases">
        <title>Draft genome sequences of Sphingobium herbicidovorans.</title>
        <authorList>
            <person name="Gan H.M."/>
            <person name="Gan H.Y."/>
            <person name="Savka M.A."/>
        </authorList>
    </citation>
    <scope>NUCLEOTIDE SEQUENCE [LARGE SCALE GENOMIC DNA]</scope>
    <source>
        <strain evidence="1">NBRC 16415</strain>
    </source>
</reference>
<dbReference type="EMBL" id="JFZA02000010">
    <property type="protein sequence ID" value="KFG90839.1"/>
    <property type="molecule type" value="Genomic_DNA"/>
</dbReference>
<dbReference type="STRING" id="76947.GCA_002080435_03977"/>
<gene>
    <name evidence="1" type="ORF">BV98_001370</name>
</gene>